<name>A0ACC2H693_DALPE</name>
<protein>
    <submittedName>
        <fullName evidence="1">Uncharacterized protein</fullName>
    </submittedName>
</protein>
<organism evidence="1 2">
    <name type="scientific">Dallia pectoralis</name>
    <name type="common">Alaska blackfish</name>
    <dbReference type="NCBI Taxonomy" id="75939"/>
    <lineage>
        <taxon>Eukaryota</taxon>
        <taxon>Metazoa</taxon>
        <taxon>Chordata</taxon>
        <taxon>Craniata</taxon>
        <taxon>Vertebrata</taxon>
        <taxon>Euteleostomi</taxon>
        <taxon>Actinopterygii</taxon>
        <taxon>Neopterygii</taxon>
        <taxon>Teleostei</taxon>
        <taxon>Protacanthopterygii</taxon>
        <taxon>Esociformes</taxon>
        <taxon>Umbridae</taxon>
        <taxon>Dallia</taxon>
    </lineage>
</organism>
<proteinExistence type="predicted"/>
<comment type="caution">
    <text evidence="1">The sequence shown here is derived from an EMBL/GenBank/DDBJ whole genome shotgun (WGS) entry which is preliminary data.</text>
</comment>
<dbReference type="Proteomes" id="UP001157502">
    <property type="component" value="Chromosome 5"/>
</dbReference>
<reference evidence="1" key="1">
    <citation type="submission" date="2021-05" db="EMBL/GenBank/DDBJ databases">
        <authorList>
            <person name="Pan Q."/>
            <person name="Jouanno E."/>
            <person name="Zahm M."/>
            <person name="Klopp C."/>
            <person name="Cabau C."/>
            <person name="Louis A."/>
            <person name="Berthelot C."/>
            <person name="Parey E."/>
            <person name="Roest Crollius H."/>
            <person name="Montfort J."/>
            <person name="Robinson-Rechavi M."/>
            <person name="Bouchez O."/>
            <person name="Lampietro C."/>
            <person name="Lopez Roques C."/>
            <person name="Donnadieu C."/>
            <person name="Postlethwait J."/>
            <person name="Bobe J."/>
            <person name="Dillon D."/>
            <person name="Chandos A."/>
            <person name="von Hippel F."/>
            <person name="Guiguen Y."/>
        </authorList>
    </citation>
    <scope>NUCLEOTIDE SEQUENCE</scope>
    <source>
        <strain evidence="1">YG-Jan2019</strain>
    </source>
</reference>
<dbReference type="EMBL" id="CM055732">
    <property type="protein sequence ID" value="KAJ8011403.1"/>
    <property type="molecule type" value="Genomic_DNA"/>
</dbReference>
<evidence type="ECO:0000313" key="2">
    <source>
        <dbReference type="Proteomes" id="UP001157502"/>
    </source>
</evidence>
<evidence type="ECO:0000313" key="1">
    <source>
        <dbReference type="EMBL" id="KAJ8011403.1"/>
    </source>
</evidence>
<gene>
    <name evidence="1" type="ORF">DPEC_G00057840</name>
</gene>
<sequence>MQCAFCFVVCANERAMCPKGKPKSITCGVHNMVIALLRLEFIEEYRRSVVQEFQLHRTPCLTTAFGHHRSSGVTGSRMGAQDPYRDAPPSSCGGRWTNATPGETTSRRSSWSHGSATDISICVCPSE</sequence>
<keyword evidence="2" id="KW-1185">Reference proteome</keyword>
<accession>A0ACC2H693</accession>